<feature type="compositionally biased region" description="Polar residues" evidence="1">
    <location>
        <begin position="14"/>
        <end position="28"/>
    </location>
</feature>
<feature type="region of interest" description="Disordered" evidence="1">
    <location>
        <begin position="1"/>
        <end position="54"/>
    </location>
</feature>
<accession>N9NK08</accession>
<dbReference type="Proteomes" id="UP000013248">
    <property type="component" value="Unassembled WGS sequence"/>
</dbReference>
<dbReference type="eggNOG" id="ENOG5031RHW">
    <property type="taxonomic scope" value="Bacteria"/>
</dbReference>
<name>N9NK08_9GAMM</name>
<dbReference type="PATRIC" id="fig|1217705.3.peg.1323"/>
<dbReference type="AlphaFoldDB" id="N9NK08"/>
<dbReference type="STRING" id="1217705.F900_01374"/>
<reference evidence="2 3" key="1">
    <citation type="submission" date="2013-02" db="EMBL/GenBank/DDBJ databases">
        <title>The Genome Sequence of Acinetobacter sp. ANC 3862.</title>
        <authorList>
            <consortium name="The Broad Institute Genome Sequencing Platform"/>
            <consortium name="The Broad Institute Genome Sequencing Center for Infectious Disease"/>
            <person name="Cerqueira G."/>
            <person name="Feldgarden M."/>
            <person name="Courvalin P."/>
            <person name="Perichon B."/>
            <person name="Grillot-Courvalin C."/>
            <person name="Clermont D."/>
            <person name="Rocha E."/>
            <person name="Yoon E.-J."/>
            <person name="Nemec A."/>
            <person name="Walker B."/>
            <person name="Young S.K."/>
            <person name="Zeng Q."/>
            <person name="Gargeya S."/>
            <person name="Fitzgerald M."/>
            <person name="Haas B."/>
            <person name="Abouelleil A."/>
            <person name="Alvarado L."/>
            <person name="Arachchi H.M."/>
            <person name="Berlin A.M."/>
            <person name="Chapman S.B."/>
            <person name="Dewar J."/>
            <person name="Goldberg J."/>
            <person name="Griggs A."/>
            <person name="Gujja S."/>
            <person name="Hansen M."/>
            <person name="Howarth C."/>
            <person name="Imamovic A."/>
            <person name="Larimer J."/>
            <person name="McCowan C."/>
            <person name="Murphy C."/>
            <person name="Neiman D."/>
            <person name="Pearson M."/>
            <person name="Priest M."/>
            <person name="Roberts A."/>
            <person name="Saif S."/>
            <person name="Shea T."/>
            <person name="Sisk P."/>
            <person name="Sykes S."/>
            <person name="Wortman J."/>
            <person name="Nusbaum C."/>
            <person name="Birren B."/>
        </authorList>
    </citation>
    <scope>NUCLEOTIDE SEQUENCE [LARGE SCALE GENOMIC DNA]</scope>
    <source>
        <strain evidence="2 3">ANC 3862</strain>
    </source>
</reference>
<evidence type="ECO:0000313" key="2">
    <source>
        <dbReference type="EMBL" id="ENX02310.1"/>
    </source>
</evidence>
<evidence type="ECO:0000313" key="3">
    <source>
        <dbReference type="Proteomes" id="UP000013248"/>
    </source>
</evidence>
<comment type="caution">
    <text evidence="2">The sequence shown here is derived from an EMBL/GenBank/DDBJ whole genome shotgun (WGS) entry which is preliminary data.</text>
</comment>
<proteinExistence type="predicted"/>
<dbReference type="HOGENOM" id="CLU_127477_0_0_6"/>
<gene>
    <name evidence="2" type="ORF">F900_01374</name>
</gene>
<feature type="compositionally biased region" description="Polar residues" evidence="1">
    <location>
        <begin position="35"/>
        <end position="47"/>
    </location>
</feature>
<sequence length="161" mass="18633">MTHLSTAHRKTKPYTPSNISKKQPTSYGVQHLESPVNTGVSASYQQDKTSKMEPVMQTKSYNTPFAEFIKRDDSGRYQVRLGPQTFSTNYKLTDIRIESEQGSLPASDQLLKAKPWIVRNLKEIVSKQRKRERAEMFEKDCFQRTPYSKNQRIAYHNAKSN</sequence>
<organism evidence="2 3">
    <name type="scientific">Acinetobacter modestus</name>
    <dbReference type="NCBI Taxonomy" id="1776740"/>
    <lineage>
        <taxon>Bacteria</taxon>
        <taxon>Pseudomonadati</taxon>
        <taxon>Pseudomonadota</taxon>
        <taxon>Gammaproteobacteria</taxon>
        <taxon>Moraxellales</taxon>
        <taxon>Moraxellaceae</taxon>
        <taxon>Acinetobacter</taxon>
    </lineage>
</organism>
<dbReference type="EMBL" id="APRP01000015">
    <property type="protein sequence ID" value="ENX02310.1"/>
    <property type="molecule type" value="Genomic_DNA"/>
</dbReference>
<evidence type="ECO:0000256" key="1">
    <source>
        <dbReference type="SAM" id="MobiDB-lite"/>
    </source>
</evidence>
<feature type="compositionally biased region" description="Basic residues" evidence="1">
    <location>
        <begin position="1"/>
        <end position="12"/>
    </location>
</feature>
<protein>
    <submittedName>
        <fullName evidence="2">Uncharacterized protein</fullName>
    </submittedName>
</protein>